<dbReference type="EMBL" id="AP023343">
    <property type="protein sequence ID" value="BCI91177.1"/>
    <property type="molecule type" value="Genomic_DNA"/>
</dbReference>
<keyword evidence="2" id="KW-1185">Reference proteome</keyword>
<gene>
    <name evidence="1" type="ORF">NIIDMKKI_63830</name>
</gene>
<dbReference type="AntiFam" id="ANF00231">
    <property type="entry name" value="Shadow ORF (opposite rplA)"/>
</dbReference>
<evidence type="ECO:0000313" key="1">
    <source>
        <dbReference type="EMBL" id="BCI91177.1"/>
    </source>
</evidence>
<organism evidence="1 2">
    <name type="scientific">Mycobacterium kansasii</name>
    <dbReference type="NCBI Taxonomy" id="1768"/>
    <lineage>
        <taxon>Bacteria</taxon>
        <taxon>Bacillati</taxon>
        <taxon>Actinomycetota</taxon>
        <taxon>Actinomycetes</taxon>
        <taxon>Mycobacteriales</taxon>
        <taxon>Mycobacteriaceae</taxon>
        <taxon>Mycobacterium</taxon>
    </lineage>
</organism>
<accession>A0A7G1IK72</accession>
<dbReference type="AlphaFoldDB" id="A0A7G1IK72"/>
<sequence length="191" mass="20098">MLVHPEVDFAALDVGDGLGDVGRDGAGLGVGHQAARAQHPGDATDLGHLVGRRDRGVEVQEPALNLLDQVVTADNIGSGGDGSIGLFPYREHRDPGGLTGAVGQVDGAADHLISLARVHPEPNRHLYGRILLGRRRLLGELGRLQRRIELAAIHLLGGGAVCLAGLAHIRYPIWCWVVVSKRAEASPPTGV</sequence>
<reference evidence="1 2" key="1">
    <citation type="submission" date="2020-07" db="EMBL/GenBank/DDBJ databases">
        <title>Mycobacterium kansasii (former subtype) with zoonotic potential isolated from diseased indoor pet cat, Japan.</title>
        <authorList>
            <person name="Fukano H."/>
            <person name="Terazono T."/>
            <person name="Hoshino Y."/>
        </authorList>
    </citation>
    <scope>NUCLEOTIDE SEQUENCE [LARGE SCALE GENOMIC DNA]</scope>
    <source>
        <strain evidence="1 2">Kuro-I</strain>
    </source>
</reference>
<proteinExistence type="predicted"/>
<evidence type="ECO:0000313" key="2">
    <source>
        <dbReference type="Proteomes" id="UP000516380"/>
    </source>
</evidence>
<dbReference type="Proteomes" id="UP000516380">
    <property type="component" value="Chromosome"/>
</dbReference>
<protein>
    <submittedName>
        <fullName evidence="1">Uncharacterized protein</fullName>
    </submittedName>
</protein>
<name>A0A7G1IK72_MYCKA</name>